<dbReference type="EMBL" id="QKRW01000056">
    <property type="protein sequence ID" value="RAL59254.1"/>
    <property type="molecule type" value="Genomic_DNA"/>
</dbReference>
<protein>
    <submittedName>
        <fullName evidence="1">Uncharacterized protein</fullName>
    </submittedName>
</protein>
<name>A0A395IH53_9HELO</name>
<evidence type="ECO:0000313" key="1">
    <source>
        <dbReference type="EMBL" id="RAL59254.1"/>
    </source>
</evidence>
<organism evidence="1 2">
    <name type="scientific">Monilinia fructigena</name>
    <dbReference type="NCBI Taxonomy" id="38457"/>
    <lineage>
        <taxon>Eukaryota</taxon>
        <taxon>Fungi</taxon>
        <taxon>Dikarya</taxon>
        <taxon>Ascomycota</taxon>
        <taxon>Pezizomycotina</taxon>
        <taxon>Leotiomycetes</taxon>
        <taxon>Helotiales</taxon>
        <taxon>Sclerotiniaceae</taxon>
        <taxon>Monilinia</taxon>
    </lineage>
</organism>
<reference evidence="1 2" key="1">
    <citation type="submission" date="2018-06" db="EMBL/GenBank/DDBJ databases">
        <title>Genome Sequence of the Brown Rot Fungal Pathogen Monilinia fructigena.</title>
        <authorList>
            <person name="Landi L."/>
            <person name="De Miccolis Angelini R.M."/>
            <person name="Pollastro S."/>
            <person name="Abate D."/>
            <person name="Faretra F."/>
            <person name="Romanazzi G."/>
        </authorList>
    </citation>
    <scope>NUCLEOTIDE SEQUENCE [LARGE SCALE GENOMIC DNA]</scope>
    <source>
        <strain evidence="1 2">Mfrg269</strain>
    </source>
</reference>
<sequence>MDHQIKQTWKLPVISIKTPVEYGMTQHLSIDPRTGIPPPPSRHRYRNQYIARLGVQEARDNIKEDMVSSFLRASIEKYEPFKQRMAANWLSQNFYMNTSNAFKTQNSNPIPYSNPFGPHNNKYQSHPVTRHLSSAASAVRTHDVVAMMEERKTDIDYLESQYRRMVRE</sequence>
<accession>A0A395IH53</accession>
<dbReference type="OrthoDB" id="3551119at2759"/>
<proteinExistence type="predicted"/>
<dbReference type="Proteomes" id="UP000249056">
    <property type="component" value="Unassembled WGS sequence"/>
</dbReference>
<gene>
    <name evidence="1" type="ORF">DID88_006968</name>
</gene>
<comment type="caution">
    <text evidence="1">The sequence shown here is derived from an EMBL/GenBank/DDBJ whole genome shotgun (WGS) entry which is preliminary data.</text>
</comment>
<dbReference type="AlphaFoldDB" id="A0A395IH53"/>
<evidence type="ECO:0000313" key="2">
    <source>
        <dbReference type="Proteomes" id="UP000249056"/>
    </source>
</evidence>
<keyword evidence="2" id="KW-1185">Reference proteome</keyword>